<organism evidence="4 5">
    <name type="scientific">Orchesella dallaii</name>
    <dbReference type="NCBI Taxonomy" id="48710"/>
    <lineage>
        <taxon>Eukaryota</taxon>
        <taxon>Metazoa</taxon>
        <taxon>Ecdysozoa</taxon>
        <taxon>Arthropoda</taxon>
        <taxon>Hexapoda</taxon>
        <taxon>Collembola</taxon>
        <taxon>Entomobryomorpha</taxon>
        <taxon>Entomobryoidea</taxon>
        <taxon>Orchesellidae</taxon>
        <taxon>Orchesellinae</taxon>
        <taxon>Orchesella</taxon>
    </lineage>
</organism>
<dbReference type="Proteomes" id="UP001642540">
    <property type="component" value="Unassembled WGS sequence"/>
</dbReference>
<evidence type="ECO:0000313" key="4">
    <source>
        <dbReference type="EMBL" id="CAL8133733.1"/>
    </source>
</evidence>
<proteinExistence type="predicted"/>
<evidence type="ECO:0000256" key="1">
    <source>
        <dbReference type="ARBA" id="ARBA00022460"/>
    </source>
</evidence>
<dbReference type="EMBL" id="CAXLJM020000101">
    <property type="protein sequence ID" value="CAL8133733.1"/>
    <property type="molecule type" value="Genomic_DNA"/>
</dbReference>
<evidence type="ECO:0008006" key="6">
    <source>
        <dbReference type="Google" id="ProtNLM"/>
    </source>
</evidence>
<protein>
    <recommendedName>
        <fullName evidence="6">Cuticle protein</fullName>
    </recommendedName>
</protein>
<keyword evidence="3" id="KW-0732">Signal</keyword>
<evidence type="ECO:0000256" key="2">
    <source>
        <dbReference type="PROSITE-ProRule" id="PRU00497"/>
    </source>
</evidence>
<dbReference type="PROSITE" id="PS51155">
    <property type="entry name" value="CHIT_BIND_RR_2"/>
    <property type="match status" value="1"/>
</dbReference>
<keyword evidence="1 2" id="KW-0193">Cuticle</keyword>
<keyword evidence="5" id="KW-1185">Reference proteome</keyword>
<dbReference type="InterPro" id="IPR000618">
    <property type="entry name" value="Insect_cuticle"/>
</dbReference>
<gene>
    <name evidence="4" type="ORF">ODALV1_LOCUS25199</name>
</gene>
<name>A0ABP1RR95_9HEXA</name>
<dbReference type="InterPro" id="IPR031311">
    <property type="entry name" value="CHIT_BIND_RR_consensus"/>
</dbReference>
<dbReference type="InterPro" id="IPR051217">
    <property type="entry name" value="Insect_Cuticle_Struc_Prot"/>
</dbReference>
<dbReference type="Pfam" id="PF00379">
    <property type="entry name" value="Chitin_bind_4"/>
    <property type="match status" value="1"/>
</dbReference>
<evidence type="ECO:0000256" key="3">
    <source>
        <dbReference type="SAM" id="SignalP"/>
    </source>
</evidence>
<sequence>MWFQLTTILAVSAGIAQAKYGYSGHGPADHGVYGHGHGGHGHGGYGHDAGYGAHVGYHPAPAVAIAKVPAVAKAVVDYHAYPRYQYSYGVKDAYTGDVKRHTEARDGDVVKGQYSLVEPDGSIRTVTYTADKYNGFNAVVEKSPGIHKVAAVPAVAKAIVPVPVHHGHHGGHGDHGYGHGGHHGPAYAPAPIVKAVAAYGHGHGHYGGGHHGGHGGHYGGYGHVASGHTAYGSAVTHYAPKVSYAPAIAKVPVHVPHHHGHHGHGYGHGAY</sequence>
<evidence type="ECO:0000313" key="5">
    <source>
        <dbReference type="Proteomes" id="UP001642540"/>
    </source>
</evidence>
<comment type="caution">
    <text evidence="4">The sequence shown here is derived from an EMBL/GenBank/DDBJ whole genome shotgun (WGS) entry which is preliminary data.</text>
</comment>
<feature type="signal peptide" evidence="3">
    <location>
        <begin position="1"/>
        <end position="18"/>
    </location>
</feature>
<feature type="chain" id="PRO_5045039014" description="Cuticle protein" evidence="3">
    <location>
        <begin position="19"/>
        <end position="271"/>
    </location>
</feature>
<reference evidence="4 5" key="1">
    <citation type="submission" date="2024-08" db="EMBL/GenBank/DDBJ databases">
        <authorList>
            <person name="Cucini C."/>
            <person name="Frati F."/>
        </authorList>
    </citation>
    <scope>NUCLEOTIDE SEQUENCE [LARGE SCALE GENOMIC DNA]</scope>
</reference>
<accession>A0ABP1RR95</accession>
<dbReference type="PROSITE" id="PS00233">
    <property type="entry name" value="CHIT_BIND_RR_1"/>
    <property type="match status" value="1"/>
</dbReference>
<dbReference type="PRINTS" id="PR00947">
    <property type="entry name" value="CUTICLE"/>
</dbReference>
<dbReference type="PANTHER" id="PTHR12236">
    <property type="entry name" value="STRUCTURAL CONTITUENT OF CUTICLE"/>
    <property type="match status" value="1"/>
</dbReference>
<dbReference type="PANTHER" id="PTHR12236:SF95">
    <property type="entry name" value="CUTICULAR PROTEIN 76BD, ISOFORM C-RELATED"/>
    <property type="match status" value="1"/>
</dbReference>